<dbReference type="Pfam" id="PF01697">
    <property type="entry name" value="Glyco_transf_92"/>
    <property type="match status" value="1"/>
</dbReference>
<evidence type="ECO:0000256" key="8">
    <source>
        <dbReference type="RuleBase" id="RU366017"/>
    </source>
</evidence>
<dbReference type="KEGG" id="amex:103021400"/>
<dbReference type="GO" id="GO:0005737">
    <property type="term" value="C:cytoplasm"/>
    <property type="evidence" value="ECO:0007669"/>
    <property type="project" value="TreeGrafter"/>
</dbReference>
<dbReference type="AlphaFoldDB" id="A0A3B1J180"/>
<evidence type="ECO:0000313" key="10">
    <source>
        <dbReference type="Proteomes" id="UP000018467"/>
    </source>
</evidence>
<keyword evidence="7 8" id="KW-0472">Membrane</keyword>
<reference evidence="10" key="2">
    <citation type="journal article" date="2014" name="Nat. Commun.">
        <title>The cavefish genome reveals candidate genes for eye loss.</title>
        <authorList>
            <person name="McGaugh S.E."/>
            <person name="Gross J.B."/>
            <person name="Aken B."/>
            <person name="Blin M."/>
            <person name="Borowsky R."/>
            <person name="Chalopin D."/>
            <person name="Hinaux H."/>
            <person name="Jeffery W.R."/>
            <person name="Keene A."/>
            <person name="Ma L."/>
            <person name="Minx P."/>
            <person name="Murphy D."/>
            <person name="O'Quin K.E."/>
            <person name="Retaux S."/>
            <person name="Rohner N."/>
            <person name="Searle S.M."/>
            <person name="Stahl B.A."/>
            <person name="Tabin C."/>
            <person name="Volff J.N."/>
            <person name="Yoshizawa M."/>
            <person name="Warren W.C."/>
        </authorList>
    </citation>
    <scope>NUCLEOTIDE SEQUENCE [LARGE SCALE GENOMIC DNA]</scope>
    <source>
        <strain evidence="10">female</strain>
    </source>
</reference>
<dbReference type="GO" id="GO:0016020">
    <property type="term" value="C:membrane"/>
    <property type="evidence" value="ECO:0007669"/>
    <property type="project" value="UniProtKB-SubCell"/>
</dbReference>
<evidence type="ECO:0000256" key="1">
    <source>
        <dbReference type="ARBA" id="ARBA00004167"/>
    </source>
</evidence>
<keyword evidence="3 8" id="KW-0328">Glycosyltransferase</keyword>
<evidence type="ECO:0000256" key="4">
    <source>
        <dbReference type="ARBA" id="ARBA00022679"/>
    </source>
</evidence>
<dbReference type="GO" id="GO:0016757">
    <property type="term" value="F:glycosyltransferase activity"/>
    <property type="evidence" value="ECO:0007669"/>
    <property type="project" value="UniProtKB-UniRule"/>
</dbReference>
<feature type="transmembrane region" description="Helical" evidence="8">
    <location>
        <begin position="41"/>
        <end position="61"/>
    </location>
</feature>
<reference evidence="9" key="3">
    <citation type="submission" date="2025-08" db="UniProtKB">
        <authorList>
            <consortium name="Ensembl"/>
        </authorList>
    </citation>
    <scope>IDENTIFICATION</scope>
</reference>
<evidence type="ECO:0000256" key="5">
    <source>
        <dbReference type="ARBA" id="ARBA00022692"/>
    </source>
</evidence>
<reference evidence="9" key="4">
    <citation type="submission" date="2025-09" db="UniProtKB">
        <authorList>
            <consortium name="Ensembl"/>
        </authorList>
    </citation>
    <scope>IDENTIFICATION</scope>
</reference>
<reference evidence="10" key="1">
    <citation type="submission" date="2013-03" db="EMBL/GenBank/DDBJ databases">
        <authorList>
            <person name="Jeffery W."/>
            <person name="Warren W."/>
            <person name="Wilson R.K."/>
        </authorList>
    </citation>
    <scope>NUCLEOTIDE SEQUENCE</scope>
    <source>
        <strain evidence="10">female</strain>
    </source>
</reference>
<dbReference type="EC" id="2.4.1.-" evidence="8"/>
<keyword evidence="4 8" id="KW-0808">Transferase</keyword>
<keyword evidence="10" id="KW-1185">Reference proteome</keyword>
<dbReference type="PANTHER" id="PTHR21461:SF45">
    <property type="entry name" value="GLYCOSYLTRANSFERASE FAMILY 92 PROTEIN"/>
    <property type="match status" value="1"/>
</dbReference>
<dbReference type="FunCoup" id="A0A3B1J180">
    <property type="interactions" value="96"/>
</dbReference>
<accession>A0A3B1J180</accession>
<dbReference type="InParanoid" id="A0A3B1J180"/>
<dbReference type="Ensembl" id="ENSAMXT00000034040.1">
    <property type="protein sequence ID" value="ENSAMXP00000035948.1"/>
    <property type="gene ID" value="ENSAMXG00000034002.1"/>
</dbReference>
<organism evidence="9 10">
    <name type="scientific">Astyanax mexicanus</name>
    <name type="common">Blind cave fish</name>
    <name type="synonym">Astyanax fasciatus mexicanus</name>
    <dbReference type="NCBI Taxonomy" id="7994"/>
    <lineage>
        <taxon>Eukaryota</taxon>
        <taxon>Metazoa</taxon>
        <taxon>Chordata</taxon>
        <taxon>Craniata</taxon>
        <taxon>Vertebrata</taxon>
        <taxon>Euteleostomi</taxon>
        <taxon>Actinopterygii</taxon>
        <taxon>Neopterygii</taxon>
        <taxon>Teleostei</taxon>
        <taxon>Ostariophysi</taxon>
        <taxon>Characiformes</taxon>
        <taxon>Characoidei</taxon>
        <taxon>Acestrorhamphidae</taxon>
        <taxon>Acestrorhamphinae</taxon>
        <taxon>Astyanax</taxon>
    </lineage>
</organism>
<proteinExistence type="inferred from homology"/>
<dbReference type="InterPro" id="IPR008166">
    <property type="entry name" value="Glyco_transf_92"/>
</dbReference>
<protein>
    <recommendedName>
        <fullName evidence="8">Glycosyltransferase family 92 protein</fullName>
        <ecNumber evidence="8">2.4.1.-</ecNumber>
    </recommendedName>
</protein>
<comment type="similarity">
    <text evidence="2 8">Belongs to the glycosyltransferase 92 family.</text>
</comment>
<comment type="subcellular location">
    <subcellularLocation>
        <location evidence="1">Membrane</location>
        <topology evidence="1">Single-pass membrane protein</topology>
    </subcellularLocation>
</comment>
<evidence type="ECO:0000256" key="6">
    <source>
        <dbReference type="ARBA" id="ARBA00022989"/>
    </source>
</evidence>
<dbReference type="Bgee" id="ENSAMXG00000034002">
    <property type="expression patterns" value="Expressed in intestine"/>
</dbReference>
<dbReference type="Proteomes" id="UP000018467">
    <property type="component" value="Unassembled WGS sequence"/>
</dbReference>
<evidence type="ECO:0000256" key="7">
    <source>
        <dbReference type="ARBA" id="ARBA00023136"/>
    </source>
</evidence>
<evidence type="ECO:0000256" key="2">
    <source>
        <dbReference type="ARBA" id="ARBA00007647"/>
    </source>
</evidence>
<dbReference type="GeneTree" id="ENSGT00530000064359"/>
<sequence>MKHLSLILERNRTALYPDVTGGTAAEGFPVKQKMKGKRVNLLGLLSFFVILGFLLIVYLGADILTGTLYFNYHHFVKKLQNSITPIEHSEHFMISAFLDHRVDRAIRVISIIRRDSLQPLYCIYHHYYSDYQVVTAEVEIHSDHFGFPFGAADVLCRGPSTQNASHVAVSTNTSISYSMDFLPVRNRVPTETFQYNFTICISSLFRNYNNALQFAQTMEMYKLVGVQHVVIYNTSCGPDLEKLLQHYQREGILEIVSWPVDQFLTPSAGWNSQKHPGDLHYYGQLVTLNECVYRHMYQSRYVLLNDIDEIIMPYKHANLPLMMQGLQQKQKNVGVFLIENHIFPKTQFEESHKYRRPEWRNIPGVNIMEHIYREPQRPHIINPTKLIVNPRYVLQTSVHSTLKSLGEVYRVPFNVCHIIHVRVALQGRLSKEQLLVDSRVWDFEDQLVPNVDRALQSAGFNLYDHSSFTQATVLE</sequence>
<evidence type="ECO:0000256" key="3">
    <source>
        <dbReference type="ARBA" id="ARBA00022676"/>
    </source>
</evidence>
<name>A0A3B1J180_ASTMX</name>
<dbReference type="PANTHER" id="PTHR21461">
    <property type="entry name" value="GLYCOSYLTRANSFERASE FAMILY 92 PROTEIN"/>
    <property type="match status" value="1"/>
</dbReference>
<keyword evidence="6 8" id="KW-1133">Transmembrane helix</keyword>
<dbReference type="RefSeq" id="XP_007248038.2">
    <property type="nucleotide sequence ID" value="XM_007247976.4"/>
</dbReference>
<dbReference type="GeneID" id="103021400"/>
<evidence type="ECO:0000313" key="9">
    <source>
        <dbReference type="Ensembl" id="ENSAMXP00000035948.1"/>
    </source>
</evidence>
<keyword evidence="5 8" id="KW-0812">Transmembrane</keyword>